<feature type="region of interest" description="Disordered" evidence="1">
    <location>
        <begin position="549"/>
        <end position="575"/>
    </location>
</feature>
<feature type="compositionally biased region" description="Basic and acidic residues" evidence="1">
    <location>
        <begin position="211"/>
        <end position="237"/>
    </location>
</feature>
<feature type="region of interest" description="Disordered" evidence="1">
    <location>
        <begin position="156"/>
        <end position="267"/>
    </location>
</feature>
<feature type="compositionally biased region" description="Polar residues" evidence="1">
    <location>
        <begin position="245"/>
        <end position="267"/>
    </location>
</feature>
<feature type="region of interest" description="Disordered" evidence="1">
    <location>
        <begin position="31"/>
        <end position="58"/>
    </location>
</feature>
<proteinExistence type="predicted"/>
<gene>
    <name evidence="2" type="ORF">SLS60_011437</name>
</gene>
<name>A0ABR3QJM3_9PLEO</name>
<evidence type="ECO:0000313" key="2">
    <source>
        <dbReference type="EMBL" id="KAL1592358.1"/>
    </source>
</evidence>
<accession>A0ABR3QJM3</accession>
<feature type="compositionally biased region" description="Basic and acidic residues" evidence="1">
    <location>
        <begin position="1237"/>
        <end position="1255"/>
    </location>
</feature>
<feature type="region of interest" description="Disordered" evidence="1">
    <location>
        <begin position="1237"/>
        <end position="1258"/>
    </location>
</feature>
<comment type="caution">
    <text evidence="2">The sequence shown here is derived from an EMBL/GenBank/DDBJ whole genome shotgun (WGS) entry which is preliminary data.</text>
</comment>
<evidence type="ECO:0000313" key="3">
    <source>
        <dbReference type="Proteomes" id="UP001521785"/>
    </source>
</evidence>
<dbReference type="EMBL" id="JAKJXO020000021">
    <property type="protein sequence ID" value="KAL1592358.1"/>
    <property type="molecule type" value="Genomic_DNA"/>
</dbReference>
<feature type="compositionally biased region" description="Basic and acidic residues" evidence="1">
    <location>
        <begin position="39"/>
        <end position="58"/>
    </location>
</feature>
<sequence>MLHRDPTLWSRAPARRSIYRSTTLVRSSARCFSKSDATSARHNDERDNNGDNKPEGMSDLEWMRQRHLQRWRKRIEADPYGALFGASEDMLRGHGLEGYIEKQREMHRKGLAWVEKTFPKWMLEDMGLRGRDNEAKGENGEDVYPKKVNIDAAEDSGTKKHESMFPQPSHMTPSYRSRRFEKDFWNDGVESPSDPRRPRETSVNAFHKPAGVHEDVVQGFCRDRQTLEEPEPEEHTSTKTPETDIISSTAATPRLETNSWRKVQSNQAATARETSFIEEFLADKVQEPSPVSFSQSNSNGWRQTALERRAALGSAMKVRKKTNVPVVDVAVKDNSSIENDRNFGQDPQPAVKPKFSSLQSSTGKTVIDSHGSSNSRLDRQEFEQFERSVAETGDNAKAHKALASVIETPERAEDPPTSQFSPYPKICTDDWMLPSGKDADRQVEGFPNIKLDTLSTRDLKFGQTDHETLINPRRSTSNVLKQLPEDDLDFLTADHVRASMGRTKGDNANKAAARQKLDAEFNKDTPEIDPMLEAKIRNDQYVRRKTSEIKQRAQEASGNEPNTIMPERKTEEMPSKTISVLETSLDFMSRWLHNGGNVIAQHFWQDPVPLVAGQLAGADEQFLKGIGLGVLKGRRAFASIKDELVKDIPASAELVGRLNRDEIRASVGAIRLYRDLPAALKDTQDADASKAAAHKRIGQLRQALLDTDKQYNKACKAVDGIDRAIKPPFLQEKRLKYASEVLRKNAKLTRLAVSGLQGRIEVEAGTSAGLVAREALHRLLALQDTQLALLKLVSRSMNILGIDPNAEDELSMKTEELKAALSDPSVVEALASVTDRDSSKKQTVDTSLANQQLEGEVNKQKAAMRGLSDDGYKHPPKPFVRKPFDGPNPLAHSLFRPFGLQLDSLGKNADAEEDGAVNAARKAKGDKDLVKEVRKAYEETYGAITVDHWQVQPMVRPLPIIEELTDVLGKETPKQQPSIQMLKEDEISALILGEASTSATDSAHAPKEIVATTGGAVEVGTAMEKNTLDRLAVVEDLCLTRNNREIVRSESSPPDPAWVEPDVAAADLKDMHDNLASETADGNEYSYDASTESHVPISYKTLVYNAETDKLSITTSQVPQPNPPITPVPLHEALATLSHPAKFVDHLPESFHVIAVKPDVLSIRTASPSNATAEKNTTTTVDKTNVEKKGDLDEVEGWKGTNPVDGTTTLSPTGFVGVRSDLDQEVDFAERRRKADEYHMEMNRSRKSTKKPEKKERRRVGMVGIAKTAIWAGAFCYIVGVAAEVAKVPF</sequence>
<feature type="compositionally biased region" description="Polar residues" evidence="1">
    <location>
        <begin position="356"/>
        <end position="375"/>
    </location>
</feature>
<dbReference type="Proteomes" id="UP001521785">
    <property type="component" value="Unassembled WGS sequence"/>
</dbReference>
<evidence type="ECO:0000256" key="1">
    <source>
        <dbReference type="SAM" id="MobiDB-lite"/>
    </source>
</evidence>
<organism evidence="2 3">
    <name type="scientific">Paraconiothyrium brasiliense</name>
    <dbReference type="NCBI Taxonomy" id="300254"/>
    <lineage>
        <taxon>Eukaryota</taxon>
        <taxon>Fungi</taxon>
        <taxon>Dikarya</taxon>
        <taxon>Ascomycota</taxon>
        <taxon>Pezizomycotina</taxon>
        <taxon>Dothideomycetes</taxon>
        <taxon>Pleosporomycetidae</taxon>
        <taxon>Pleosporales</taxon>
        <taxon>Massarineae</taxon>
        <taxon>Didymosphaeriaceae</taxon>
        <taxon>Paraconiothyrium</taxon>
    </lineage>
</organism>
<reference evidence="2 3" key="1">
    <citation type="submission" date="2024-02" db="EMBL/GenBank/DDBJ databases">
        <title>De novo assembly and annotation of 12 fungi associated with fruit tree decline syndrome in Ontario, Canada.</title>
        <authorList>
            <person name="Sulman M."/>
            <person name="Ellouze W."/>
            <person name="Ilyukhin E."/>
        </authorList>
    </citation>
    <scope>NUCLEOTIDE SEQUENCE [LARGE SCALE GENOMIC DNA]</scope>
    <source>
        <strain evidence="2 3">M42-189</strain>
    </source>
</reference>
<protein>
    <submittedName>
        <fullName evidence="2">Uncharacterized protein</fullName>
    </submittedName>
</protein>
<keyword evidence="3" id="KW-1185">Reference proteome</keyword>
<feature type="region of interest" description="Disordered" evidence="1">
    <location>
        <begin position="337"/>
        <end position="376"/>
    </location>
</feature>